<protein>
    <recommendedName>
        <fullName evidence="3">CCHC-type domain-containing protein</fullName>
    </recommendedName>
</protein>
<name>A0A9W9DDY6_9AGAR</name>
<dbReference type="InterPro" id="IPR051714">
    <property type="entry name" value="Znf_CCHC_NABP"/>
</dbReference>
<dbReference type="SMART" id="SM00343">
    <property type="entry name" value="ZnF_C2HC"/>
    <property type="match status" value="2"/>
</dbReference>
<dbReference type="Proteomes" id="UP001150238">
    <property type="component" value="Unassembled WGS sequence"/>
</dbReference>
<dbReference type="GO" id="GO:0008270">
    <property type="term" value="F:zinc ion binding"/>
    <property type="evidence" value="ECO:0007669"/>
    <property type="project" value="UniProtKB-KW"/>
</dbReference>
<dbReference type="PANTHER" id="PTHR23002">
    <property type="entry name" value="ZINC FINGER CCHC DOMAIN CONTAINING PROTEIN"/>
    <property type="match status" value="1"/>
</dbReference>
<dbReference type="Gene3D" id="4.10.60.10">
    <property type="entry name" value="Zinc finger, CCHC-type"/>
    <property type="match status" value="2"/>
</dbReference>
<keyword evidence="2" id="KW-0479">Metal-binding</keyword>
<sequence length="102" mass="10654">MSAGRGCFNCGGFGHQAKDCPKKTPTCYNCGGDGHVSRDCTQEAKAKTCYKSPDINQVANATAVAKLGTSRAHALKTHLGVAAVDTTIVEDFPRKLATLAVV</sequence>
<keyword evidence="1" id="KW-0507">mRNA processing</keyword>
<feature type="domain" description="CCHC-type" evidence="3">
    <location>
        <begin position="7"/>
        <end position="22"/>
    </location>
</feature>
<proteinExistence type="predicted"/>
<keyword evidence="2" id="KW-0862">Zinc</keyword>
<dbReference type="Pfam" id="PF00098">
    <property type="entry name" value="zf-CCHC"/>
    <property type="match status" value="2"/>
</dbReference>
<keyword evidence="2" id="KW-0863">Zinc-finger</keyword>
<feature type="domain" description="CCHC-type" evidence="3">
    <location>
        <begin position="27"/>
        <end position="42"/>
    </location>
</feature>
<reference evidence="4" key="1">
    <citation type="submission" date="2022-08" db="EMBL/GenBank/DDBJ databases">
        <authorList>
            <consortium name="DOE Joint Genome Institute"/>
            <person name="Min B."/>
            <person name="Riley R."/>
            <person name="Sierra-Patev S."/>
            <person name="Naranjo-Ortiz M."/>
            <person name="Looney B."/>
            <person name="Konkel Z."/>
            <person name="Slot J.C."/>
            <person name="Sakamoto Y."/>
            <person name="Steenwyk J.L."/>
            <person name="Rokas A."/>
            <person name="Carro J."/>
            <person name="Camarero S."/>
            <person name="Ferreira P."/>
            <person name="Molpeceres G."/>
            <person name="Ruiz-Duenas F.J."/>
            <person name="Serrano A."/>
            <person name="Henrissat B."/>
            <person name="Drula E."/>
            <person name="Hughes K.W."/>
            <person name="Mata J.L."/>
            <person name="Ishikawa N.K."/>
            <person name="Vargas-Isla R."/>
            <person name="Ushijima S."/>
            <person name="Smith C.A."/>
            <person name="Ahrendt S."/>
            <person name="Andreopoulos W."/>
            <person name="He G."/>
            <person name="Labutti K."/>
            <person name="Lipzen A."/>
            <person name="Ng V."/>
            <person name="Sandor L."/>
            <person name="Barry K."/>
            <person name="Martinez A.T."/>
            <person name="Xiao Y."/>
            <person name="Gibbons J.G."/>
            <person name="Terashima K."/>
            <person name="Hibbett D.S."/>
            <person name="Grigoriev I.V."/>
        </authorList>
    </citation>
    <scope>NUCLEOTIDE SEQUENCE</scope>
    <source>
        <strain evidence="4">Sp2 HRB7682 ss15</strain>
    </source>
</reference>
<dbReference type="InterPro" id="IPR036875">
    <property type="entry name" value="Znf_CCHC_sf"/>
</dbReference>
<dbReference type="GO" id="GO:0003676">
    <property type="term" value="F:nucleic acid binding"/>
    <property type="evidence" value="ECO:0007669"/>
    <property type="project" value="InterPro"/>
</dbReference>
<evidence type="ECO:0000313" key="4">
    <source>
        <dbReference type="EMBL" id="KAJ4464652.1"/>
    </source>
</evidence>
<dbReference type="AlphaFoldDB" id="A0A9W9DDY6"/>
<dbReference type="PROSITE" id="PS50158">
    <property type="entry name" value="ZF_CCHC"/>
    <property type="match status" value="2"/>
</dbReference>
<evidence type="ECO:0000256" key="1">
    <source>
        <dbReference type="ARBA" id="ARBA00022664"/>
    </source>
</evidence>
<evidence type="ECO:0000256" key="2">
    <source>
        <dbReference type="PROSITE-ProRule" id="PRU00047"/>
    </source>
</evidence>
<reference evidence="4" key="2">
    <citation type="journal article" date="2023" name="Proc. Natl. Acad. Sci. U.S.A.">
        <title>A global phylogenomic analysis of the shiitake genus Lentinula.</title>
        <authorList>
            <person name="Sierra-Patev S."/>
            <person name="Min B."/>
            <person name="Naranjo-Ortiz M."/>
            <person name="Looney B."/>
            <person name="Konkel Z."/>
            <person name="Slot J.C."/>
            <person name="Sakamoto Y."/>
            <person name="Steenwyk J.L."/>
            <person name="Rokas A."/>
            <person name="Carro J."/>
            <person name="Camarero S."/>
            <person name="Ferreira P."/>
            <person name="Molpeceres G."/>
            <person name="Ruiz-Duenas F.J."/>
            <person name="Serrano A."/>
            <person name="Henrissat B."/>
            <person name="Drula E."/>
            <person name="Hughes K.W."/>
            <person name="Mata J.L."/>
            <person name="Ishikawa N.K."/>
            <person name="Vargas-Isla R."/>
            <person name="Ushijima S."/>
            <person name="Smith C.A."/>
            <person name="Donoghue J."/>
            <person name="Ahrendt S."/>
            <person name="Andreopoulos W."/>
            <person name="He G."/>
            <person name="LaButti K."/>
            <person name="Lipzen A."/>
            <person name="Ng V."/>
            <person name="Riley R."/>
            <person name="Sandor L."/>
            <person name="Barry K."/>
            <person name="Martinez A.T."/>
            <person name="Xiao Y."/>
            <person name="Gibbons J.G."/>
            <person name="Terashima K."/>
            <person name="Grigoriev I.V."/>
            <person name="Hibbett D."/>
        </authorList>
    </citation>
    <scope>NUCLEOTIDE SEQUENCE</scope>
    <source>
        <strain evidence="4">Sp2 HRB7682 ss15</strain>
    </source>
</reference>
<evidence type="ECO:0000313" key="5">
    <source>
        <dbReference type="Proteomes" id="UP001150238"/>
    </source>
</evidence>
<dbReference type="InterPro" id="IPR001878">
    <property type="entry name" value="Znf_CCHC"/>
</dbReference>
<organism evidence="4 5">
    <name type="scientific">Lentinula lateritia</name>
    <dbReference type="NCBI Taxonomy" id="40482"/>
    <lineage>
        <taxon>Eukaryota</taxon>
        <taxon>Fungi</taxon>
        <taxon>Dikarya</taxon>
        <taxon>Basidiomycota</taxon>
        <taxon>Agaricomycotina</taxon>
        <taxon>Agaricomycetes</taxon>
        <taxon>Agaricomycetidae</taxon>
        <taxon>Agaricales</taxon>
        <taxon>Marasmiineae</taxon>
        <taxon>Omphalotaceae</taxon>
        <taxon>Lentinula</taxon>
    </lineage>
</organism>
<accession>A0A9W9DDY6</accession>
<evidence type="ECO:0000259" key="3">
    <source>
        <dbReference type="PROSITE" id="PS50158"/>
    </source>
</evidence>
<dbReference type="EMBL" id="JANVFS010000057">
    <property type="protein sequence ID" value="KAJ4464652.1"/>
    <property type="molecule type" value="Genomic_DNA"/>
</dbReference>
<gene>
    <name evidence="4" type="ORF">C8J55DRAFT_268856</name>
</gene>
<dbReference type="SUPFAM" id="SSF57756">
    <property type="entry name" value="Retrovirus zinc finger-like domains"/>
    <property type="match status" value="1"/>
</dbReference>
<comment type="caution">
    <text evidence="4">The sequence shown here is derived from an EMBL/GenBank/DDBJ whole genome shotgun (WGS) entry which is preliminary data.</text>
</comment>
<dbReference type="GO" id="GO:0006397">
    <property type="term" value="P:mRNA processing"/>
    <property type="evidence" value="ECO:0007669"/>
    <property type="project" value="UniProtKB-KW"/>
</dbReference>